<keyword evidence="1" id="KW-1133">Transmembrane helix</keyword>
<dbReference type="Proteomes" id="UP000583556">
    <property type="component" value="Unassembled WGS sequence"/>
</dbReference>
<keyword evidence="3" id="KW-1185">Reference proteome</keyword>
<gene>
    <name evidence="2" type="ORF">HHL27_03990</name>
</gene>
<evidence type="ECO:0000313" key="2">
    <source>
        <dbReference type="EMBL" id="NML92834.1"/>
    </source>
</evidence>
<keyword evidence="1" id="KW-0472">Membrane</keyword>
<proteinExistence type="predicted"/>
<keyword evidence="1" id="KW-0812">Transmembrane</keyword>
<feature type="transmembrane region" description="Helical" evidence="1">
    <location>
        <begin position="173"/>
        <end position="192"/>
    </location>
</feature>
<evidence type="ECO:0008006" key="4">
    <source>
        <dbReference type="Google" id="ProtNLM"/>
    </source>
</evidence>
<comment type="caution">
    <text evidence="2">The sequence shown here is derived from an EMBL/GenBank/DDBJ whole genome shotgun (WGS) entry which is preliminary data.</text>
</comment>
<evidence type="ECO:0000256" key="1">
    <source>
        <dbReference type="SAM" id="Phobius"/>
    </source>
</evidence>
<evidence type="ECO:0000313" key="3">
    <source>
        <dbReference type="Proteomes" id="UP000583556"/>
    </source>
</evidence>
<dbReference type="AlphaFoldDB" id="A0A7Y0BM40"/>
<protein>
    <recommendedName>
        <fullName evidence="4">PEP-CTERM sorting domain-containing protein</fullName>
    </recommendedName>
</protein>
<name>A0A7Y0BM40_9SPHN</name>
<reference evidence="2 3" key="1">
    <citation type="submission" date="2020-04" db="EMBL/GenBank/DDBJ databases">
        <title>Novosphingobium sp. TW-4 isolated from soil.</title>
        <authorList>
            <person name="Dahal R.H."/>
            <person name="Chaudhary D.K."/>
        </authorList>
    </citation>
    <scope>NUCLEOTIDE SEQUENCE [LARGE SCALE GENOMIC DNA]</scope>
    <source>
        <strain evidence="2 3">TW-4</strain>
    </source>
</reference>
<dbReference type="EMBL" id="JABBGM010000001">
    <property type="protein sequence ID" value="NML92834.1"/>
    <property type="molecule type" value="Genomic_DNA"/>
</dbReference>
<organism evidence="2 3">
    <name type="scientific">Novosphingobium olei</name>
    <dbReference type="NCBI Taxonomy" id="2728851"/>
    <lineage>
        <taxon>Bacteria</taxon>
        <taxon>Pseudomonadati</taxon>
        <taxon>Pseudomonadota</taxon>
        <taxon>Alphaproteobacteria</taxon>
        <taxon>Sphingomonadales</taxon>
        <taxon>Sphingomonadaceae</taxon>
        <taxon>Novosphingobium</taxon>
    </lineage>
</organism>
<accession>A0A7Y0BM40</accession>
<sequence length="201" mass="20865">MAAMAIGTTAHAAEPVQVPDFDTVSSGGYYAQIPNGYNGVDWDNFYALDAVNYGTQGTNGYTNGLVSGRNVAFNAFGNPAAIHAGGSSFTLKDGYFTAAWNNGLTIDVVGKVNGTDTYYKSFVVDTLSPLHVIFDWAGLSDAVFTSSGGVSAGYFGSGNHFALDNVSFGAPEINGGTLPLALMLLVLGAVALERRRRAAAA</sequence>